<dbReference type="OrthoDB" id="66881at2759"/>
<dbReference type="GO" id="GO:0050660">
    <property type="term" value="F:flavin adenine dinucleotide binding"/>
    <property type="evidence" value="ECO:0007669"/>
    <property type="project" value="InterPro"/>
</dbReference>
<dbReference type="InterPro" id="IPR036188">
    <property type="entry name" value="FAD/NAD-bd_sf"/>
</dbReference>
<dbReference type="SUPFAM" id="SSF51905">
    <property type="entry name" value="FAD/NAD(P)-binding domain"/>
    <property type="match status" value="2"/>
</dbReference>
<dbReference type="InterPro" id="IPR020946">
    <property type="entry name" value="Flavin_mOase-like"/>
</dbReference>
<gene>
    <name evidence="6" type="ORF">AB675_3668</name>
</gene>
<keyword evidence="4" id="KW-0560">Oxidoreductase</keyword>
<comment type="cofactor">
    <cofactor evidence="1">
        <name>FAD</name>
        <dbReference type="ChEBI" id="CHEBI:57692"/>
    </cofactor>
</comment>
<dbReference type="Pfam" id="PF00743">
    <property type="entry name" value="FMO-like"/>
    <property type="match status" value="1"/>
</dbReference>
<evidence type="ECO:0000256" key="1">
    <source>
        <dbReference type="ARBA" id="ARBA00001974"/>
    </source>
</evidence>
<keyword evidence="5 6" id="KW-0503">Monooxygenase</keyword>
<dbReference type="GO" id="GO:0050661">
    <property type="term" value="F:NADP binding"/>
    <property type="evidence" value="ECO:0007669"/>
    <property type="project" value="InterPro"/>
</dbReference>
<dbReference type="PANTHER" id="PTHR43872:SF1">
    <property type="entry name" value="MONOOXYGENASE, PUTATIVE (AFU_ORTHOLOGUE AFUA_8G02570)-RELATED"/>
    <property type="match status" value="1"/>
</dbReference>
<dbReference type="GeneID" id="28735619"/>
<evidence type="ECO:0000313" key="7">
    <source>
        <dbReference type="Proteomes" id="UP000038010"/>
    </source>
</evidence>
<dbReference type="InterPro" id="IPR051820">
    <property type="entry name" value="FAD-binding_MO"/>
</dbReference>
<evidence type="ECO:0000313" key="6">
    <source>
        <dbReference type="EMBL" id="KPI37143.1"/>
    </source>
</evidence>
<reference evidence="6 7" key="1">
    <citation type="submission" date="2015-06" db="EMBL/GenBank/DDBJ databases">
        <title>Draft genome of the ant-associated black yeast Phialophora attae CBS 131958.</title>
        <authorList>
            <person name="Moreno L.F."/>
            <person name="Stielow B.J."/>
            <person name="de Hoog S."/>
            <person name="Vicente V.A."/>
            <person name="Weiss V.A."/>
            <person name="de Vries M."/>
            <person name="Cruz L.M."/>
            <person name="Souza E.M."/>
        </authorList>
    </citation>
    <scope>NUCLEOTIDE SEQUENCE [LARGE SCALE GENOMIC DNA]</scope>
    <source>
        <strain evidence="6 7">CBS 131958</strain>
    </source>
</reference>
<dbReference type="PANTHER" id="PTHR43872">
    <property type="entry name" value="MONOOXYGENASE, PUTATIVE (AFU_ORTHOLOGUE AFUA_8G02570)-RELATED"/>
    <property type="match status" value="1"/>
</dbReference>
<dbReference type="EMBL" id="LFJN01000026">
    <property type="protein sequence ID" value="KPI37143.1"/>
    <property type="molecule type" value="Genomic_DNA"/>
</dbReference>
<protein>
    <submittedName>
        <fullName evidence="6">FAD-containing monooxygenase EthA</fullName>
    </submittedName>
</protein>
<accession>A0A0N1HK97</accession>
<dbReference type="Proteomes" id="UP000038010">
    <property type="component" value="Unassembled WGS sequence"/>
</dbReference>
<evidence type="ECO:0000256" key="4">
    <source>
        <dbReference type="ARBA" id="ARBA00023002"/>
    </source>
</evidence>
<name>A0A0N1HK97_9EURO</name>
<keyword evidence="7" id="KW-1185">Reference proteome</keyword>
<proteinExistence type="predicted"/>
<dbReference type="GO" id="GO:0004499">
    <property type="term" value="F:N,N-dimethylaniline monooxygenase activity"/>
    <property type="evidence" value="ECO:0007669"/>
    <property type="project" value="InterPro"/>
</dbReference>
<dbReference type="Gene3D" id="3.50.50.60">
    <property type="entry name" value="FAD/NAD(P)-binding domain"/>
    <property type="match status" value="1"/>
</dbReference>
<dbReference type="Pfam" id="PF13450">
    <property type="entry name" value="NAD_binding_8"/>
    <property type="match status" value="1"/>
</dbReference>
<dbReference type="AlphaFoldDB" id="A0A0N1HK97"/>
<keyword evidence="2" id="KW-0285">Flavoprotein</keyword>
<keyword evidence="3" id="KW-0274">FAD</keyword>
<comment type="caution">
    <text evidence="6">The sequence shown here is derived from an EMBL/GenBank/DDBJ whole genome shotgun (WGS) entry which is preliminary data.</text>
</comment>
<evidence type="ECO:0000256" key="5">
    <source>
        <dbReference type="ARBA" id="ARBA00023033"/>
    </source>
</evidence>
<evidence type="ECO:0000256" key="3">
    <source>
        <dbReference type="ARBA" id="ARBA00022827"/>
    </source>
</evidence>
<organism evidence="6 7">
    <name type="scientific">Cyphellophora attinorum</name>
    <dbReference type="NCBI Taxonomy" id="1664694"/>
    <lineage>
        <taxon>Eukaryota</taxon>
        <taxon>Fungi</taxon>
        <taxon>Dikarya</taxon>
        <taxon>Ascomycota</taxon>
        <taxon>Pezizomycotina</taxon>
        <taxon>Eurotiomycetes</taxon>
        <taxon>Chaetothyriomycetidae</taxon>
        <taxon>Chaetothyriales</taxon>
        <taxon>Cyphellophoraceae</taxon>
        <taxon>Cyphellophora</taxon>
    </lineage>
</organism>
<dbReference type="VEuPathDB" id="FungiDB:AB675_3668"/>
<sequence>MNAVSDDQLDYDVCVIGAGIAGIGFAYRLQERMGKDLKYCVLEGRHELGGTWSLFQYPGTRSDSDMHTFGYPWRAWTRKEIIAPRATIMEYLKECTAAEGIDSKILYQHRVERMSWSTASKSWSLDVTVGGRDTSVTQTVIRARFLLLGTGYYDNKVPLEAHIPGIENFGGTTIHPQFWPSGFDYRNKNIVVIGSGATAITIVPAMAQEAAHVTMLQRSPSYIIEGKYDDSLYDRVVKLLWPTRMASWFIRVKWILMSIFIVTFCDKFPQAATKAMNAQTMKLLPAGMNLAPDFTPSYTPFQQRFVKTGAIDKVTKTSIILKSGEELHPDVIITATGLKLQPLGGIEIMVDDKPYDVSQHFVWKSSMLEDLPNVMYVIGYINSSWTLAADTTAQFACRILKKMKDDGTKMVVPRLKQSERQKMKEVPFFPFTSTYVQRGKSVLPKVSDRPQWERRSFYWRDLAIAWWGDIESCLEWAS</sequence>
<dbReference type="RefSeq" id="XP_017997106.1">
    <property type="nucleotide sequence ID" value="XM_018143739.1"/>
</dbReference>
<evidence type="ECO:0000256" key="2">
    <source>
        <dbReference type="ARBA" id="ARBA00022630"/>
    </source>
</evidence>